<dbReference type="AlphaFoldDB" id="A0A5C3LDJ5"/>
<feature type="compositionally biased region" description="Polar residues" evidence="1">
    <location>
        <begin position="92"/>
        <end position="101"/>
    </location>
</feature>
<dbReference type="Proteomes" id="UP000307440">
    <property type="component" value="Unassembled WGS sequence"/>
</dbReference>
<dbReference type="EMBL" id="ML210146">
    <property type="protein sequence ID" value="TFK30887.1"/>
    <property type="molecule type" value="Genomic_DNA"/>
</dbReference>
<organism evidence="2 3">
    <name type="scientific">Coprinopsis marcescibilis</name>
    <name type="common">Agaric fungus</name>
    <name type="synonym">Psathyrella marcescibilis</name>
    <dbReference type="NCBI Taxonomy" id="230819"/>
    <lineage>
        <taxon>Eukaryota</taxon>
        <taxon>Fungi</taxon>
        <taxon>Dikarya</taxon>
        <taxon>Basidiomycota</taxon>
        <taxon>Agaricomycotina</taxon>
        <taxon>Agaricomycetes</taxon>
        <taxon>Agaricomycetidae</taxon>
        <taxon>Agaricales</taxon>
        <taxon>Agaricineae</taxon>
        <taxon>Psathyrellaceae</taxon>
        <taxon>Coprinopsis</taxon>
    </lineage>
</organism>
<reference evidence="2 3" key="1">
    <citation type="journal article" date="2019" name="Nat. Ecol. Evol.">
        <title>Megaphylogeny resolves global patterns of mushroom evolution.</title>
        <authorList>
            <person name="Varga T."/>
            <person name="Krizsan K."/>
            <person name="Foldi C."/>
            <person name="Dima B."/>
            <person name="Sanchez-Garcia M."/>
            <person name="Sanchez-Ramirez S."/>
            <person name="Szollosi G.J."/>
            <person name="Szarkandi J.G."/>
            <person name="Papp V."/>
            <person name="Albert L."/>
            <person name="Andreopoulos W."/>
            <person name="Angelini C."/>
            <person name="Antonin V."/>
            <person name="Barry K.W."/>
            <person name="Bougher N.L."/>
            <person name="Buchanan P."/>
            <person name="Buyck B."/>
            <person name="Bense V."/>
            <person name="Catcheside P."/>
            <person name="Chovatia M."/>
            <person name="Cooper J."/>
            <person name="Damon W."/>
            <person name="Desjardin D."/>
            <person name="Finy P."/>
            <person name="Geml J."/>
            <person name="Haridas S."/>
            <person name="Hughes K."/>
            <person name="Justo A."/>
            <person name="Karasinski D."/>
            <person name="Kautmanova I."/>
            <person name="Kiss B."/>
            <person name="Kocsube S."/>
            <person name="Kotiranta H."/>
            <person name="LaButti K.M."/>
            <person name="Lechner B.E."/>
            <person name="Liimatainen K."/>
            <person name="Lipzen A."/>
            <person name="Lukacs Z."/>
            <person name="Mihaltcheva S."/>
            <person name="Morgado L.N."/>
            <person name="Niskanen T."/>
            <person name="Noordeloos M.E."/>
            <person name="Ohm R.A."/>
            <person name="Ortiz-Santana B."/>
            <person name="Ovrebo C."/>
            <person name="Racz N."/>
            <person name="Riley R."/>
            <person name="Savchenko A."/>
            <person name="Shiryaev A."/>
            <person name="Soop K."/>
            <person name="Spirin V."/>
            <person name="Szebenyi C."/>
            <person name="Tomsovsky M."/>
            <person name="Tulloss R.E."/>
            <person name="Uehling J."/>
            <person name="Grigoriev I.V."/>
            <person name="Vagvolgyi C."/>
            <person name="Papp T."/>
            <person name="Martin F.M."/>
            <person name="Miettinen O."/>
            <person name="Hibbett D.S."/>
            <person name="Nagy L.G."/>
        </authorList>
    </citation>
    <scope>NUCLEOTIDE SEQUENCE [LARGE SCALE GENOMIC DNA]</scope>
    <source>
        <strain evidence="2 3">CBS 121175</strain>
    </source>
</reference>
<feature type="compositionally biased region" description="Polar residues" evidence="1">
    <location>
        <begin position="133"/>
        <end position="146"/>
    </location>
</feature>
<proteinExistence type="predicted"/>
<accession>A0A5C3LDJ5</accession>
<keyword evidence="3" id="KW-1185">Reference proteome</keyword>
<evidence type="ECO:0000313" key="2">
    <source>
        <dbReference type="EMBL" id="TFK30887.1"/>
    </source>
</evidence>
<evidence type="ECO:0000256" key="1">
    <source>
        <dbReference type="SAM" id="MobiDB-lite"/>
    </source>
</evidence>
<evidence type="ECO:0000313" key="3">
    <source>
        <dbReference type="Proteomes" id="UP000307440"/>
    </source>
</evidence>
<name>A0A5C3LDJ5_COPMA</name>
<feature type="compositionally biased region" description="Basic and acidic residues" evidence="1">
    <location>
        <begin position="49"/>
        <end position="66"/>
    </location>
</feature>
<feature type="compositionally biased region" description="Low complexity" evidence="1">
    <location>
        <begin position="102"/>
        <end position="118"/>
    </location>
</feature>
<dbReference type="OrthoDB" id="2976048at2759"/>
<feature type="region of interest" description="Disordered" evidence="1">
    <location>
        <begin position="1"/>
        <end position="147"/>
    </location>
</feature>
<feature type="compositionally biased region" description="Polar residues" evidence="1">
    <location>
        <begin position="29"/>
        <end position="43"/>
    </location>
</feature>
<feature type="region of interest" description="Disordered" evidence="1">
    <location>
        <begin position="160"/>
        <end position="186"/>
    </location>
</feature>
<gene>
    <name evidence="2" type="ORF">FA15DRAFT_662954</name>
</gene>
<protein>
    <submittedName>
        <fullName evidence="2">Uncharacterized protein</fullName>
    </submittedName>
</protein>
<sequence>MSKATSSPGNVVPTDYMHKEDGLHHRVSSLETTAGRAQTQAPNPTAAEEVNRYATREQEAAEEAARRAQKLGSNYTGKPEGDADSAEVRSAMASTSVKIGQSYSSGNKDSSSSPSSNSDAHGVDEAKGYVSSLEDSASAVLQSAKETVSPVVNKVIETTEGYLGMGKKPGENPTVVPDEAKSTSRN</sequence>